<sequence length="463" mass="50345">MGDGGGSSRPGICKWHPRQQGDGVCAICLRISLEKLAAYQREHQEPPDSYTGGFSSTSVAEFSRERDNNGQSFQPSYPSVSYRTRSRKEAKPKGGFSSQDGSTSDSRKPKDGSGAKSRLSWGVAVNRIASIRSAFTSLWKSDRHPEDKKKQTTGVRDKHHSRAHGHSGTNEGERKEKFDNGQHSGQSGKLTPLAESSSGVNGESKRNSSSSPWTGSSSFISKLTQRSSNPEDSRTRWRRSKSSREGKRDADVPAASEDGPRTPDGNQGYDAPSPLQPVPHPSSKTSPWMFFSRSGSRRSPFKVDTPKGTPRRSVASDSSRAQPVMGSDVRRYPLSRGPSPKPDAVVPMSKSALSSPSMMAIQDPHSQTSLGSKSSSLSRTLSSSSSKPSPLYLPPRTMEIHGDSPRGSTDVPQDFHDQWKAVSESQENQVRRGSEIQKKFPTGAYGSELPLHMTGRRKASVEG</sequence>
<dbReference type="OrthoDB" id="688025at2759"/>
<evidence type="ECO:0000256" key="1">
    <source>
        <dbReference type="SAM" id="MobiDB-lite"/>
    </source>
</evidence>
<evidence type="ECO:0000313" key="3">
    <source>
        <dbReference type="Proteomes" id="UP000822688"/>
    </source>
</evidence>
<dbReference type="EMBL" id="CM026431">
    <property type="protein sequence ID" value="KAG0559944.1"/>
    <property type="molecule type" value="Genomic_DNA"/>
</dbReference>
<feature type="region of interest" description="Disordered" evidence="1">
    <location>
        <begin position="441"/>
        <end position="463"/>
    </location>
</feature>
<feature type="region of interest" description="Disordered" evidence="1">
    <location>
        <begin position="136"/>
        <end position="413"/>
    </location>
</feature>
<feature type="compositionally biased region" description="Low complexity" evidence="1">
    <location>
        <begin position="366"/>
        <end position="390"/>
    </location>
</feature>
<feature type="compositionally biased region" description="Basic residues" evidence="1">
    <location>
        <begin position="454"/>
        <end position="463"/>
    </location>
</feature>
<keyword evidence="3" id="KW-1185">Reference proteome</keyword>
<feature type="compositionally biased region" description="Polar residues" evidence="1">
    <location>
        <begin position="69"/>
        <end position="83"/>
    </location>
</feature>
<accession>A0A8T0GP14</accession>
<evidence type="ECO:0000313" key="2">
    <source>
        <dbReference type="EMBL" id="KAG0559944.1"/>
    </source>
</evidence>
<feature type="compositionally biased region" description="Low complexity" evidence="1">
    <location>
        <begin position="208"/>
        <end position="221"/>
    </location>
</feature>
<proteinExistence type="predicted"/>
<protein>
    <submittedName>
        <fullName evidence="2">Uncharacterized protein</fullName>
    </submittedName>
</protein>
<feature type="compositionally biased region" description="Basic and acidic residues" evidence="1">
    <location>
        <begin position="140"/>
        <end position="150"/>
    </location>
</feature>
<feature type="compositionally biased region" description="Basic and acidic residues" evidence="1">
    <location>
        <begin position="242"/>
        <end position="251"/>
    </location>
</feature>
<gene>
    <name evidence="2" type="ORF">KC19_10G140700</name>
</gene>
<feature type="compositionally biased region" description="Polar residues" evidence="1">
    <location>
        <begin position="181"/>
        <end position="201"/>
    </location>
</feature>
<comment type="caution">
    <text evidence="2">The sequence shown here is derived from an EMBL/GenBank/DDBJ whole genome shotgun (WGS) entry which is preliminary data.</text>
</comment>
<feature type="compositionally biased region" description="Basic and acidic residues" evidence="1">
    <location>
        <begin position="171"/>
        <end position="180"/>
    </location>
</feature>
<dbReference type="Proteomes" id="UP000822688">
    <property type="component" value="Chromosome 10"/>
</dbReference>
<dbReference type="AlphaFoldDB" id="A0A8T0GP14"/>
<name>A0A8T0GP14_CERPU</name>
<reference evidence="2" key="1">
    <citation type="submission" date="2020-06" db="EMBL/GenBank/DDBJ databases">
        <title>WGS assembly of Ceratodon purpureus strain R40.</title>
        <authorList>
            <person name="Carey S.B."/>
            <person name="Jenkins J."/>
            <person name="Shu S."/>
            <person name="Lovell J.T."/>
            <person name="Sreedasyam A."/>
            <person name="Maumus F."/>
            <person name="Tiley G.P."/>
            <person name="Fernandez-Pozo N."/>
            <person name="Barry K."/>
            <person name="Chen C."/>
            <person name="Wang M."/>
            <person name="Lipzen A."/>
            <person name="Daum C."/>
            <person name="Saski C.A."/>
            <person name="Payton A.C."/>
            <person name="Mcbreen J.C."/>
            <person name="Conrad R.E."/>
            <person name="Kollar L.M."/>
            <person name="Olsson S."/>
            <person name="Huttunen S."/>
            <person name="Landis J.B."/>
            <person name="Wickett N.J."/>
            <person name="Johnson M.G."/>
            <person name="Rensing S.A."/>
            <person name="Grimwood J."/>
            <person name="Schmutz J."/>
            <person name="Mcdaniel S.F."/>
        </authorList>
    </citation>
    <scope>NUCLEOTIDE SEQUENCE</scope>
    <source>
        <strain evidence="2">R40</strain>
    </source>
</reference>
<feature type="region of interest" description="Disordered" evidence="1">
    <location>
        <begin position="40"/>
        <end position="122"/>
    </location>
</feature>
<organism evidence="2 3">
    <name type="scientific">Ceratodon purpureus</name>
    <name type="common">Fire moss</name>
    <name type="synonym">Dicranum purpureum</name>
    <dbReference type="NCBI Taxonomy" id="3225"/>
    <lineage>
        <taxon>Eukaryota</taxon>
        <taxon>Viridiplantae</taxon>
        <taxon>Streptophyta</taxon>
        <taxon>Embryophyta</taxon>
        <taxon>Bryophyta</taxon>
        <taxon>Bryophytina</taxon>
        <taxon>Bryopsida</taxon>
        <taxon>Dicranidae</taxon>
        <taxon>Pseudoditrichales</taxon>
        <taxon>Ditrichaceae</taxon>
        <taxon>Ceratodon</taxon>
    </lineage>
</organism>